<keyword evidence="2" id="KW-1185">Reference proteome</keyword>
<dbReference type="EMBL" id="ML977582">
    <property type="protein sequence ID" value="KAF2001634.1"/>
    <property type="molecule type" value="Genomic_DNA"/>
</dbReference>
<dbReference type="AlphaFoldDB" id="A0A6A5WL40"/>
<sequence length="243" mass="27329">MSKLQHLTKFSPPILEPALQHETVHYILTSPKYVVLSTKPLGLAFAAHAKVPWHDPREPTHTNQWAVYIQISQTTSIRIVQEPDFSKPAPKSGKYFPQLVVRQLDHLPGPQDGCTCIHWIPIVGPYNQAAGNKGRLALQVFDGNLTVQDFVEDLCSWNPHLTVDKFGSRIFVLMVLEKVVQDGVVGTRRFGQGEDWGEVRDMKRDVKRLWPDGTDLPVEVNSSLFQGIAGILGDSEEMDWEPT</sequence>
<proteinExistence type="predicted"/>
<name>A0A6A5WL40_9PLEO</name>
<organism evidence="1 2">
    <name type="scientific">Amniculicola lignicola CBS 123094</name>
    <dbReference type="NCBI Taxonomy" id="1392246"/>
    <lineage>
        <taxon>Eukaryota</taxon>
        <taxon>Fungi</taxon>
        <taxon>Dikarya</taxon>
        <taxon>Ascomycota</taxon>
        <taxon>Pezizomycotina</taxon>
        <taxon>Dothideomycetes</taxon>
        <taxon>Pleosporomycetidae</taxon>
        <taxon>Pleosporales</taxon>
        <taxon>Amniculicolaceae</taxon>
        <taxon>Amniculicola</taxon>
    </lineage>
</organism>
<dbReference type="Proteomes" id="UP000799779">
    <property type="component" value="Unassembled WGS sequence"/>
</dbReference>
<accession>A0A6A5WL40</accession>
<evidence type="ECO:0000313" key="2">
    <source>
        <dbReference type="Proteomes" id="UP000799779"/>
    </source>
</evidence>
<reference evidence="1" key="1">
    <citation type="journal article" date="2020" name="Stud. Mycol.">
        <title>101 Dothideomycetes genomes: a test case for predicting lifestyles and emergence of pathogens.</title>
        <authorList>
            <person name="Haridas S."/>
            <person name="Albert R."/>
            <person name="Binder M."/>
            <person name="Bloem J."/>
            <person name="Labutti K."/>
            <person name="Salamov A."/>
            <person name="Andreopoulos B."/>
            <person name="Baker S."/>
            <person name="Barry K."/>
            <person name="Bills G."/>
            <person name="Bluhm B."/>
            <person name="Cannon C."/>
            <person name="Castanera R."/>
            <person name="Culley D."/>
            <person name="Daum C."/>
            <person name="Ezra D."/>
            <person name="Gonzalez J."/>
            <person name="Henrissat B."/>
            <person name="Kuo A."/>
            <person name="Liang C."/>
            <person name="Lipzen A."/>
            <person name="Lutzoni F."/>
            <person name="Magnuson J."/>
            <person name="Mondo S."/>
            <person name="Nolan M."/>
            <person name="Ohm R."/>
            <person name="Pangilinan J."/>
            <person name="Park H.-J."/>
            <person name="Ramirez L."/>
            <person name="Alfaro M."/>
            <person name="Sun H."/>
            <person name="Tritt A."/>
            <person name="Yoshinaga Y."/>
            <person name="Zwiers L.-H."/>
            <person name="Turgeon B."/>
            <person name="Goodwin S."/>
            <person name="Spatafora J."/>
            <person name="Crous P."/>
            <person name="Grigoriev I."/>
        </authorList>
    </citation>
    <scope>NUCLEOTIDE SEQUENCE</scope>
    <source>
        <strain evidence="1">CBS 123094</strain>
    </source>
</reference>
<evidence type="ECO:0000313" key="1">
    <source>
        <dbReference type="EMBL" id="KAF2001634.1"/>
    </source>
</evidence>
<gene>
    <name evidence="1" type="ORF">P154DRAFT_166666</name>
</gene>
<protein>
    <submittedName>
        <fullName evidence="1">Uncharacterized protein</fullName>
    </submittedName>
</protein>